<name>A0A7W8G126_9GAMM</name>
<feature type="domain" description="PLD phosphodiesterase" evidence="11">
    <location>
        <begin position="284"/>
        <end position="311"/>
    </location>
</feature>
<feature type="active site" evidence="9">
    <location>
        <position position="296"/>
    </location>
</feature>
<evidence type="ECO:0000256" key="4">
    <source>
        <dbReference type="ARBA" id="ARBA00022737"/>
    </source>
</evidence>
<dbReference type="Pfam" id="PF13091">
    <property type="entry name" value="PLDc_2"/>
    <property type="match status" value="2"/>
</dbReference>
<protein>
    <recommendedName>
        <fullName evidence="9">Cardiolipin synthase B</fullName>
        <shortName evidence="9">CL synthase</shortName>
        <ecNumber evidence="9">2.7.8.-</ecNumber>
    </recommendedName>
</protein>
<reference evidence="12 13" key="1">
    <citation type="submission" date="2020-08" db="EMBL/GenBank/DDBJ databases">
        <title>Genomic Encyclopedia of Type Strains, Phase IV (KMG-IV): sequencing the most valuable type-strain genomes for metagenomic binning, comparative biology and taxonomic classification.</title>
        <authorList>
            <person name="Goeker M."/>
        </authorList>
    </citation>
    <scope>NUCLEOTIDE SEQUENCE [LARGE SCALE GENOMIC DNA]</scope>
    <source>
        <strain evidence="12 13">DSM 24163</strain>
    </source>
</reference>
<dbReference type="RefSeq" id="WP_183962393.1">
    <property type="nucleotide sequence ID" value="NZ_JACHHP010000008.1"/>
</dbReference>
<keyword evidence="1 9" id="KW-1003">Cell membrane</keyword>
<dbReference type="InterPro" id="IPR030872">
    <property type="entry name" value="Cardiolipin_synth_ClsB"/>
</dbReference>
<comment type="subcellular location">
    <subcellularLocation>
        <location evidence="9">Cell membrane</location>
        <topology evidence="9">Peripheral membrane protein</topology>
    </subcellularLocation>
</comment>
<evidence type="ECO:0000256" key="10">
    <source>
        <dbReference type="SAM" id="MobiDB-lite"/>
    </source>
</evidence>
<evidence type="ECO:0000256" key="7">
    <source>
        <dbReference type="ARBA" id="ARBA00023209"/>
    </source>
</evidence>
<keyword evidence="5 9" id="KW-0443">Lipid metabolism</keyword>
<feature type="active site" evidence="9">
    <location>
        <position position="291"/>
    </location>
</feature>
<evidence type="ECO:0000256" key="3">
    <source>
        <dbReference type="ARBA" id="ARBA00022679"/>
    </source>
</evidence>
<sequence length="434" mass="48229">MKTTWHHGNRVELLENGEGFYPAVFDAIRGATREVIIETFILFEDKVGEELRQAMIAAANNGASVEITIDGFGSPEFSVTYLESLRAAGVRIRVFDPRPRLFGLRTHWFRRLHRKIVVVDGKVAFVGGINFSADHLADFGPEAKQDYSIRVEGPAVDDIRAAARALIDPAPRPWHRRRRAPAVAAPAREGARVAFVIRDNGRHRDDIERHYRAAIRAARKRIVIANAYFVPGYRILKGLRDAARRGVEVQLILQGHPDMPWVTAATRSLYRYLLPAGVKILEYCRRPLHGKVALVDDTWATVGSSNLDPLSLAMNLEANVLVQDAAFNAHLHERLQALASEHCTPVTDDDPRARGVLRPLMGVVLFHLLRHFPRLLGLLPAHVPTLPEVVAQTPPASSPASDGPAPDADPAPVLEHVSSYRATQPPRECRREHA</sequence>
<feature type="domain" description="PLD phosphodiesterase" evidence="11">
    <location>
        <begin position="108"/>
        <end position="135"/>
    </location>
</feature>
<dbReference type="GO" id="GO:0005886">
    <property type="term" value="C:plasma membrane"/>
    <property type="evidence" value="ECO:0007669"/>
    <property type="project" value="UniProtKB-SubCell"/>
</dbReference>
<dbReference type="NCBIfam" id="NF008427">
    <property type="entry name" value="PRK11263.1"/>
    <property type="match status" value="1"/>
</dbReference>
<evidence type="ECO:0000256" key="2">
    <source>
        <dbReference type="ARBA" id="ARBA00022516"/>
    </source>
</evidence>
<feature type="active site" evidence="9">
    <location>
        <position position="120"/>
    </location>
</feature>
<dbReference type="Proteomes" id="UP000521199">
    <property type="component" value="Unassembled WGS sequence"/>
</dbReference>
<dbReference type="EC" id="2.7.8.-" evidence="9"/>
<comment type="function">
    <text evidence="9">Catalyzes the phosphatidyl group transfer from one phosphatidylglycerol molecule to another to form cardiolipin (CL) (diphosphatidylglycerol) and glycerol.</text>
</comment>
<dbReference type="AlphaFoldDB" id="A0A7W8G126"/>
<comment type="similarity">
    <text evidence="9">Belongs to the phospholipase D family. Cardiolipin synthase subfamily. ClsB sub-subfamily.</text>
</comment>
<dbReference type="PROSITE" id="PS50035">
    <property type="entry name" value="PLD"/>
    <property type="match status" value="2"/>
</dbReference>
<dbReference type="GO" id="GO:0008808">
    <property type="term" value="F:cardiolipin synthase activity"/>
    <property type="evidence" value="ECO:0007669"/>
    <property type="project" value="InterPro"/>
</dbReference>
<keyword evidence="3 9" id="KW-0808">Transferase</keyword>
<keyword evidence="4" id="KW-0677">Repeat</keyword>
<feature type="compositionally biased region" description="Low complexity" evidence="10">
    <location>
        <begin position="394"/>
        <end position="412"/>
    </location>
</feature>
<evidence type="ECO:0000256" key="8">
    <source>
        <dbReference type="ARBA" id="ARBA00023264"/>
    </source>
</evidence>
<dbReference type="InterPro" id="IPR001736">
    <property type="entry name" value="PLipase_D/transphosphatidylase"/>
</dbReference>
<evidence type="ECO:0000256" key="1">
    <source>
        <dbReference type="ARBA" id="ARBA00022475"/>
    </source>
</evidence>
<dbReference type="CDD" id="cd09159">
    <property type="entry name" value="PLDc_ybhO_like_2"/>
    <property type="match status" value="1"/>
</dbReference>
<dbReference type="PANTHER" id="PTHR21248:SF23">
    <property type="entry name" value="CARDIOLIPIN SYNTHASE B"/>
    <property type="match status" value="1"/>
</dbReference>
<comment type="catalytic activity">
    <reaction evidence="9">
        <text>2 a 1,2-diacyl-sn-glycero-3-phospho-(1'-sn-glycerol) = a cardiolipin + glycerol</text>
        <dbReference type="Rhea" id="RHEA:31451"/>
        <dbReference type="ChEBI" id="CHEBI:17754"/>
        <dbReference type="ChEBI" id="CHEBI:62237"/>
        <dbReference type="ChEBI" id="CHEBI:64716"/>
    </reaction>
</comment>
<dbReference type="CDD" id="cd09110">
    <property type="entry name" value="PLDc_CLS_1"/>
    <property type="match status" value="1"/>
</dbReference>
<feature type="active site" evidence="9">
    <location>
        <position position="115"/>
    </location>
</feature>
<dbReference type="GO" id="GO:0032049">
    <property type="term" value="P:cardiolipin biosynthetic process"/>
    <property type="evidence" value="ECO:0007669"/>
    <property type="project" value="InterPro"/>
</dbReference>
<accession>A0A7W8G126</accession>
<dbReference type="EMBL" id="JACHHP010000008">
    <property type="protein sequence ID" value="MBB5209766.1"/>
    <property type="molecule type" value="Genomic_DNA"/>
</dbReference>
<dbReference type="PANTHER" id="PTHR21248">
    <property type="entry name" value="CARDIOLIPIN SYNTHASE"/>
    <property type="match status" value="1"/>
</dbReference>
<organism evidence="12 13">
    <name type="scientific">Chiayiivirga flava</name>
    <dbReference type="NCBI Taxonomy" id="659595"/>
    <lineage>
        <taxon>Bacteria</taxon>
        <taxon>Pseudomonadati</taxon>
        <taxon>Pseudomonadota</taxon>
        <taxon>Gammaproteobacteria</taxon>
        <taxon>Lysobacterales</taxon>
        <taxon>Lysobacteraceae</taxon>
        <taxon>Chiayiivirga</taxon>
    </lineage>
</organism>
<comment type="caution">
    <text evidence="12">The sequence shown here is derived from an EMBL/GenBank/DDBJ whole genome shotgun (WGS) entry which is preliminary data.</text>
</comment>
<evidence type="ECO:0000313" key="12">
    <source>
        <dbReference type="EMBL" id="MBB5209766.1"/>
    </source>
</evidence>
<keyword evidence="8 9" id="KW-1208">Phospholipid metabolism</keyword>
<evidence type="ECO:0000259" key="11">
    <source>
        <dbReference type="PROSITE" id="PS50035"/>
    </source>
</evidence>
<evidence type="ECO:0000313" key="13">
    <source>
        <dbReference type="Proteomes" id="UP000521199"/>
    </source>
</evidence>
<dbReference type="HAMAP" id="MF_01917">
    <property type="entry name" value="Cardiolipin_synth_ClsB"/>
    <property type="match status" value="1"/>
</dbReference>
<dbReference type="InterPro" id="IPR025202">
    <property type="entry name" value="PLD-like_dom"/>
</dbReference>
<keyword evidence="6 9" id="KW-0472">Membrane</keyword>
<dbReference type="SUPFAM" id="SSF56024">
    <property type="entry name" value="Phospholipase D/nuclease"/>
    <property type="match status" value="2"/>
</dbReference>
<dbReference type="Gene3D" id="3.30.870.10">
    <property type="entry name" value="Endonuclease Chain A"/>
    <property type="match status" value="2"/>
</dbReference>
<keyword evidence="2 9" id="KW-0444">Lipid biosynthesis</keyword>
<feature type="active site" evidence="9">
    <location>
        <position position="289"/>
    </location>
</feature>
<proteinExistence type="inferred from homology"/>
<feature type="active site" evidence="9">
    <location>
        <position position="113"/>
    </location>
</feature>
<gene>
    <name evidence="9" type="primary">clsB</name>
    <name evidence="12" type="ORF">HNQ52_003339</name>
</gene>
<evidence type="ECO:0000256" key="5">
    <source>
        <dbReference type="ARBA" id="ARBA00023098"/>
    </source>
</evidence>
<keyword evidence="13" id="KW-1185">Reference proteome</keyword>
<keyword evidence="7 9" id="KW-0594">Phospholipid biosynthesis</keyword>
<evidence type="ECO:0000256" key="9">
    <source>
        <dbReference type="HAMAP-Rule" id="MF_01917"/>
    </source>
</evidence>
<evidence type="ECO:0000256" key="6">
    <source>
        <dbReference type="ARBA" id="ARBA00023136"/>
    </source>
</evidence>
<dbReference type="SMART" id="SM00155">
    <property type="entry name" value="PLDc"/>
    <property type="match status" value="2"/>
</dbReference>
<feature type="region of interest" description="Disordered" evidence="10">
    <location>
        <begin position="391"/>
        <end position="434"/>
    </location>
</feature>